<accession>A0A0F6R0X4</accession>
<proteinExistence type="predicted"/>
<dbReference type="OrthoDB" id="9762978at2"/>
<feature type="transmembrane region" description="Helical" evidence="6">
    <location>
        <begin position="387"/>
        <end position="415"/>
    </location>
</feature>
<feature type="transmembrane region" description="Helical" evidence="6">
    <location>
        <begin position="6"/>
        <end position="23"/>
    </location>
</feature>
<feature type="transmembrane region" description="Helical" evidence="6">
    <location>
        <begin position="177"/>
        <end position="200"/>
    </location>
</feature>
<evidence type="ECO:0000256" key="3">
    <source>
        <dbReference type="ARBA" id="ARBA00022692"/>
    </source>
</evidence>
<feature type="domain" description="Na+/H+ antiporter NhaC-like C-terminal" evidence="7">
    <location>
        <begin position="167"/>
        <end position="491"/>
    </location>
</feature>
<dbReference type="PANTHER" id="PTHR43478:SF1">
    <property type="entry name" value="NA+_H+ ANTIPORTER NHAC-LIKE C-TERMINAL DOMAIN-CONTAINING PROTEIN"/>
    <property type="match status" value="1"/>
</dbReference>
<evidence type="ECO:0000256" key="6">
    <source>
        <dbReference type="SAM" id="Phobius"/>
    </source>
</evidence>
<dbReference type="Proteomes" id="UP000033457">
    <property type="component" value="Chromosome"/>
</dbReference>
<keyword evidence="3 6" id="KW-0812">Transmembrane</keyword>
<organism evidence="8 9">
    <name type="scientific">Corynebacterium kutscheri</name>
    <dbReference type="NCBI Taxonomy" id="35755"/>
    <lineage>
        <taxon>Bacteria</taxon>
        <taxon>Bacillati</taxon>
        <taxon>Actinomycetota</taxon>
        <taxon>Actinomycetes</taxon>
        <taxon>Mycobacteriales</taxon>
        <taxon>Corynebacteriaceae</taxon>
        <taxon>Corynebacterium</taxon>
    </lineage>
</organism>
<dbReference type="RefSeq" id="WP_046438821.1">
    <property type="nucleotide sequence ID" value="NZ_CP011312.1"/>
</dbReference>
<evidence type="ECO:0000256" key="4">
    <source>
        <dbReference type="ARBA" id="ARBA00022989"/>
    </source>
</evidence>
<comment type="subcellular location">
    <subcellularLocation>
        <location evidence="1">Cell membrane</location>
        <topology evidence="1">Multi-pass membrane protein</topology>
    </subcellularLocation>
</comment>
<sequence>MIEQLPILTIVPSVAAIVLAIATRRVLLSLGIGVLLAALLINDFHPVGTIQQVWRAFAGIFWLFDEGQPNTSSIFILLFLIILGIITSLVFMTGGTEAFSDWAVRRIKTRRGAKFFAAALGVVIFIDDYFNALAVGQVAKPVTDRYKVSRAKLAYIIDSTSAPVSILAPFSSWGASIIGLMTPIVVMGGVAANGVVAFMWSAAANYYAIAAVTSVFLVIGLSWEFGSMRKEERRALAEGKTYAPGAVIPGELSEDLPVHRPGALNSLIVPFLLLVVGVLGAMFVTGYLASGSTNPIDMLAETMVADSLLYGGLIGLVASVGYFFRIARYSTELDVLVLCRGVKGGAKSMMGAIYILVLAWMLSSLVSELGTGQYLGSLTQSWGVPPHWLIPVMFIVAGLMAFSTGTSWGSFGLLIPIAGDILLSVGATEAILPALGAVLAGAVMGDHCSPISDTTILSSTGAGCEIVTHVATQLPYALVVALAALLGYIVLAATTNIILGLVVTLVLVTIFILIGSLRSERLEKLHPVALV</sequence>
<evidence type="ECO:0000256" key="2">
    <source>
        <dbReference type="ARBA" id="ARBA00022475"/>
    </source>
</evidence>
<feature type="transmembrane region" description="Helical" evidence="6">
    <location>
        <begin position="153"/>
        <end position="170"/>
    </location>
</feature>
<keyword evidence="4 6" id="KW-1133">Transmembrane helix</keyword>
<protein>
    <submittedName>
        <fullName evidence="8">Na+/H+ antiporter</fullName>
    </submittedName>
</protein>
<name>A0A0F6R0X4_9CORY</name>
<keyword evidence="5 6" id="KW-0472">Membrane</keyword>
<dbReference type="InterPro" id="IPR018461">
    <property type="entry name" value="Na/H_Antiport_NhaC-like_C"/>
</dbReference>
<evidence type="ECO:0000256" key="5">
    <source>
        <dbReference type="ARBA" id="ARBA00023136"/>
    </source>
</evidence>
<reference evidence="8 9" key="1">
    <citation type="journal article" date="2015" name="Genome Announc.">
        <title>Complete Genome Sequence of Corynebacterium kutscheri DSM 20755, a Corynebacterial Type Strain with Remarkably Low G+C Content of Chromosomal DNA.</title>
        <authorList>
            <person name="Ruckert C."/>
            <person name="Albersmeier A."/>
            <person name="Winkler A."/>
            <person name="Tauch A."/>
        </authorList>
    </citation>
    <scope>NUCLEOTIDE SEQUENCE [LARGE SCALE GENOMIC DNA]</scope>
    <source>
        <strain evidence="8 9">DSM 20755</strain>
    </source>
</reference>
<evidence type="ECO:0000313" key="9">
    <source>
        <dbReference type="Proteomes" id="UP000033457"/>
    </source>
</evidence>
<feature type="transmembrane region" description="Helical" evidence="6">
    <location>
        <begin position="30"/>
        <end position="54"/>
    </location>
</feature>
<feature type="transmembrane region" description="Helical" evidence="6">
    <location>
        <begin position="308"/>
        <end position="327"/>
    </location>
</feature>
<gene>
    <name evidence="8" type="ORF">UL82_02390</name>
</gene>
<dbReference type="HOGENOM" id="CLU_018751_1_0_11"/>
<dbReference type="EMBL" id="CP011312">
    <property type="protein sequence ID" value="AKE40703.1"/>
    <property type="molecule type" value="Genomic_DNA"/>
</dbReference>
<dbReference type="AlphaFoldDB" id="A0A0F6R0X4"/>
<dbReference type="Pfam" id="PF03553">
    <property type="entry name" value="Na_H_antiporter"/>
    <property type="match status" value="1"/>
</dbReference>
<feature type="transmembrane region" description="Helical" evidence="6">
    <location>
        <begin position="74"/>
        <end position="94"/>
    </location>
</feature>
<feature type="transmembrane region" description="Helical" evidence="6">
    <location>
        <begin position="206"/>
        <end position="226"/>
    </location>
</feature>
<dbReference type="GO" id="GO:0005886">
    <property type="term" value="C:plasma membrane"/>
    <property type="evidence" value="ECO:0007669"/>
    <property type="project" value="UniProtKB-SubCell"/>
</dbReference>
<keyword evidence="2" id="KW-1003">Cell membrane</keyword>
<feature type="transmembrane region" description="Helical" evidence="6">
    <location>
        <begin position="474"/>
        <end position="491"/>
    </location>
</feature>
<feature type="transmembrane region" description="Helical" evidence="6">
    <location>
        <begin position="115"/>
        <end position="133"/>
    </location>
</feature>
<feature type="transmembrane region" description="Helical" evidence="6">
    <location>
        <begin position="267"/>
        <end position="288"/>
    </location>
</feature>
<evidence type="ECO:0000256" key="1">
    <source>
        <dbReference type="ARBA" id="ARBA00004651"/>
    </source>
</evidence>
<evidence type="ECO:0000313" key="8">
    <source>
        <dbReference type="EMBL" id="AKE40703.1"/>
    </source>
</evidence>
<feature type="transmembrane region" description="Helical" evidence="6">
    <location>
        <begin position="348"/>
        <end position="367"/>
    </location>
</feature>
<evidence type="ECO:0000259" key="7">
    <source>
        <dbReference type="Pfam" id="PF03553"/>
    </source>
</evidence>
<dbReference type="KEGG" id="cku:UL82_02390"/>
<dbReference type="STRING" id="35755.UL82_02390"/>
<dbReference type="PANTHER" id="PTHR43478">
    <property type="entry name" value="NA+/H+ ANTIPORTER-RELATED"/>
    <property type="match status" value="1"/>
</dbReference>
<keyword evidence="9" id="KW-1185">Reference proteome</keyword>
<feature type="transmembrane region" description="Helical" evidence="6">
    <location>
        <begin position="497"/>
        <end position="517"/>
    </location>
</feature>